<organism evidence="5 6">
    <name type="scientific">Roseimicrobium gellanilyticum</name>
    <dbReference type="NCBI Taxonomy" id="748857"/>
    <lineage>
        <taxon>Bacteria</taxon>
        <taxon>Pseudomonadati</taxon>
        <taxon>Verrucomicrobiota</taxon>
        <taxon>Verrucomicrobiia</taxon>
        <taxon>Verrucomicrobiales</taxon>
        <taxon>Verrucomicrobiaceae</taxon>
        <taxon>Roseimicrobium</taxon>
    </lineage>
</organism>
<feature type="domain" description="Ionotropic glutamate receptor C-terminal" evidence="4">
    <location>
        <begin position="23"/>
        <end position="243"/>
    </location>
</feature>
<dbReference type="InterPro" id="IPR001638">
    <property type="entry name" value="Solute-binding_3/MltF_N"/>
</dbReference>
<reference evidence="5 6" key="1">
    <citation type="submission" date="2018-06" db="EMBL/GenBank/DDBJ databases">
        <title>Genomic Encyclopedia of Type Strains, Phase IV (KMG-IV): sequencing the most valuable type-strain genomes for metagenomic binning, comparative biology and taxonomic classification.</title>
        <authorList>
            <person name="Goeker M."/>
        </authorList>
    </citation>
    <scope>NUCLEOTIDE SEQUENCE [LARGE SCALE GENOMIC DNA]</scope>
    <source>
        <strain evidence="5 6">DSM 25532</strain>
    </source>
</reference>
<dbReference type="SMART" id="SM00062">
    <property type="entry name" value="PBPb"/>
    <property type="match status" value="1"/>
</dbReference>
<dbReference type="SMART" id="SM00079">
    <property type="entry name" value="PBPe"/>
    <property type="match status" value="1"/>
</dbReference>
<sequence length="259" mass="28880">MNRFCVLCLLVLAGFLAGCSEKKLVIAMDATYPPFEYTNETGEFAGVSVDLGKAIGEHLGRPVEFRNINFDGLIAALKSGSVDLIISSVTANEERRKSVDFSDPYVKTGLAMLLWKDSPVQKVEDLNDAGRKVVVRLGTTGEQYVRQYLPKAQVIALDGDTACVMEVVKGSVDAWIYDQLSLMNYHARHPETTKVLLKPLREEVWAVALRQGDTELKTKVNECITKLRKDGSFSKFGEKHLAKEKKMMEEQGIPFVFDL</sequence>
<protein>
    <submittedName>
        <fullName evidence="5">Amino acid ABC transporter substrate-binding protein (PAAT family)</fullName>
    </submittedName>
</protein>
<dbReference type="Pfam" id="PF00497">
    <property type="entry name" value="SBP_bac_3"/>
    <property type="match status" value="1"/>
</dbReference>
<dbReference type="AlphaFoldDB" id="A0A366HQ96"/>
<gene>
    <name evidence="5" type="ORF">DES53_104183</name>
</gene>
<dbReference type="InterPro" id="IPR001320">
    <property type="entry name" value="Iontro_rcpt_C"/>
</dbReference>
<keyword evidence="1 2" id="KW-0732">Signal</keyword>
<evidence type="ECO:0000313" key="5">
    <source>
        <dbReference type="EMBL" id="RBP44364.1"/>
    </source>
</evidence>
<dbReference type="PANTHER" id="PTHR35936:SF17">
    <property type="entry name" value="ARGININE-BINDING EXTRACELLULAR PROTEIN ARTP"/>
    <property type="match status" value="1"/>
</dbReference>
<feature type="domain" description="Solute-binding protein family 3/N-terminal" evidence="3">
    <location>
        <begin position="23"/>
        <end position="244"/>
    </location>
</feature>
<comment type="caution">
    <text evidence="5">The sequence shown here is derived from an EMBL/GenBank/DDBJ whole genome shotgun (WGS) entry which is preliminary data.</text>
</comment>
<feature type="chain" id="PRO_5016933518" evidence="2">
    <location>
        <begin position="20"/>
        <end position="259"/>
    </location>
</feature>
<keyword evidence="6" id="KW-1185">Reference proteome</keyword>
<accession>A0A366HQ96</accession>
<dbReference type="PANTHER" id="PTHR35936">
    <property type="entry name" value="MEMBRANE-BOUND LYTIC MUREIN TRANSGLYCOSYLASE F"/>
    <property type="match status" value="1"/>
</dbReference>
<evidence type="ECO:0000256" key="1">
    <source>
        <dbReference type="ARBA" id="ARBA00022729"/>
    </source>
</evidence>
<dbReference type="EMBL" id="QNRR01000004">
    <property type="protein sequence ID" value="RBP44364.1"/>
    <property type="molecule type" value="Genomic_DNA"/>
</dbReference>
<dbReference type="PROSITE" id="PS51257">
    <property type="entry name" value="PROKAR_LIPOPROTEIN"/>
    <property type="match status" value="1"/>
</dbReference>
<evidence type="ECO:0000259" key="4">
    <source>
        <dbReference type="SMART" id="SM00079"/>
    </source>
</evidence>
<evidence type="ECO:0000259" key="3">
    <source>
        <dbReference type="SMART" id="SM00062"/>
    </source>
</evidence>
<evidence type="ECO:0000256" key="2">
    <source>
        <dbReference type="SAM" id="SignalP"/>
    </source>
</evidence>
<dbReference type="SUPFAM" id="SSF53850">
    <property type="entry name" value="Periplasmic binding protein-like II"/>
    <property type="match status" value="1"/>
</dbReference>
<name>A0A366HQ96_9BACT</name>
<proteinExistence type="predicted"/>
<evidence type="ECO:0000313" key="6">
    <source>
        <dbReference type="Proteomes" id="UP000253426"/>
    </source>
</evidence>
<feature type="signal peptide" evidence="2">
    <location>
        <begin position="1"/>
        <end position="19"/>
    </location>
</feature>
<dbReference type="Gene3D" id="3.40.190.10">
    <property type="entry name" value="Periplasmic binding protein-like II"/>
    <property type="match status" value="2"/>
</dbReference>
<dbReference type="RefSeq" id="WP_245958168.1">
    <property type="nucleotide sequence ID" value="NZ_QNRR01000004.1"/>
</dbReference>
<dbReference type="CDD" id="cd13629">
    <property type="entry name" value="PBP2_Dsm1740"/>
    <property type="match status" value="1"/>
</dbReference>
<dbReference type="GO" id="GO:0016020">
    <property type="term" value="C:membrane"/>
    <property type="evidence" value="ECO:0007669"/>
    <property type="project" value="InterPro"/>
</dbReference>
<dbReference type="Proteomes" id="UP000253426">
    <property type="component" value="Unassembled WGS sequence"/>
</dbReference>
<dbReference type="GO" id="GO:0015276">
    <property type="term" value="F:ligand-gated monoatomic ion channel activity"/>
    <property type="evidence" value="ECO:0007669"/>
    <property type="project" value="InterPro"/>
</dbReference>